<comment type="caution">
    <text evidence="2">The sequence shown here is derived from an EMBL/GenBank/DDBJ whole genome shotgun (WGS) entry which is preliminary data.</text>
</comment>
<evidence type="ECO:0000256" key="1">
    <source>
        <dbReference type="SAM" id="SignalP"/>
    </source>
</evidence>
<dbReference type="Proteomes" id="UP000264141">
    <property type="component" value="Unassembled WGS sequence"/>
</dbReference>
<reference evidence="2 3" key="1">
    <citation type="journal article" date="2018" name="Nat. Biotechnol.">
        <title>A standardized bacterial taxonomy based on genome phylogeny substantially revises the tree of life.</title>
        <authorList>
            <person name="Parks D.H."/>
            <person name="Chuvochina M."/>
            <person name="Waite D.W."/>
            <person name="Rinke C."/>
            <person name="Skarshewski A."/>
            <person name="Chaumeil P.A."/>
            <person name="Hugenholtz P."/>
        </authorList>
    </citation>
    <scope>NUCLEOTIDE SEQUENCE [LARGE SCALE GENOMIC DNA]</scope>
    <source>
        <strain evidence="2">UBA8781</strain>
    </source>
</reference>
<organism evidence="2 3">
    <name type="scientific">Anaerolinea thermolimosa</name>
    <dbReference type="NCBI Taxonomy" id="229919"/>
    <lineage>
        <taxon>Bacteria</taxon>
        <taxon>Bacillati</taxon>
        <taxon>Chloroflexota</taxon>
        <taxon>Anaerolineae</taxon>
        <taxon>Anaerolineales</taxon>
        <taxon>Anaerolineaceae</taxon>
        <taxon>Anaerolinea</taxon>
    </lineage>
</organism>
<name>A0A3D1JH71_9CHLR</name>
<feature type="chain" id="PRO_5017634296" evidence="1">
    <location>
        <begin position="26"/>
        <end position="366"/>
    </location>
</feature>
<accession>A0A3D1JH71</accession>
<dbReference type="EMBL" id="DPBP01000033">
    <property type="protein sequence ID" value="HCE17862.1"/>
    <property type="molecule type" value="Genomic_DNA"/>
</dbReference>
<gene>
    <name evidence="2" type="ORF">DEQ80_08385</name>
</gene>
<keyword evidence="1" id="KW-0732">Signal</keyword>
<dbReference type="OrthoDB" id="2957541at2"/>
<evidence type="ECO:0000313" key="2">
    <source>
        <dbReference type="EMBL" id="HCE17862.1"/>
    </source>
</evidence>
<proteinExistence type="predicted"/>
<evidence type="ECO:0000313" key="3">
    <source>
        <dbReference type="Proteomes" id="UP000264141"/>
    </source>
</evidence>
<dbReference type="RefSeq" id="WP_114679467.1">
    <property type="nucleotide sequence ID" value="NZ_DF967965.1"/>
</dbReference>
<feature type="signal peptide" evidence="1">
    <location>
        <begin position="1"/>
        <end position="25"/>
    </location>
</feature>
<protein>
    <submittedName>
        <fullName evidence="2">Uncharacterized protein</fullName>
    </submittedName>
</protein>
<sequence>MPMKLLVRRIVVGFALALMSLGAPLTGDYRGIHGQQPGPNKIYLPIISNWKIQNGPEVYTYSYYMSTASPQELYNRGCDLGKRDLSLPGIQDNIVILDFGGPRRLDSGEYAARLFGSPIVYVSTSQIAAAVEAFGEGYYLCSGDDIFSTVVIGIGTNNYTYDGSDIYQVNYAHGRAWAQMVNAVNDWFKMKGYTRQVSAVGANDIELSWNTYEATRDWLVGYDSVNQYDLINFGAIPGCPYFKSPGSQCGNESYKWTKEQVWYVIWGSPPVYPLPEIYANSGVNAEQWYLMSVYSYQIHGIPLEFRGVMTQYWACVDRYDSDCPVLDNTPLEGWNQLSSLVNSDSRTAHQIRWSTDIAWNRRQYVP</sequence>
<dbReference type="AlphaFoldDB" id="A0A3D1JH71"/>
<dbReference type="STRING" id="229919.GCA_001050195_01119"/>